<feature type="domain" description="Thymidylate kinase-like" evidence="8">
    <location>
        <begin position="21"/>
        <end position="213"/>
    </location>
</feature>
<evidence type="ECO:0000259" key="8">
    <source>
        <dbReference type="Pfam" id="PF02223"/>
    </source>
</evidence>
<evidence type="ECO:0000256" key="5">
    <source>
        <dbReference type="ARBA" id="ARBA00022741"/>
    </source>
</evidence>
<dbReference type="Pfam" id="PF02223">
    <property type="entry name" value="Thymidylate_kin"/>
    <property type="match status" value="1"/>
</dbReference>
<dbReference type="GO" id="GO:0005737">
    <property type="term" value="C:cytoplasm"/>
    <property type="evidence" value="ECO:0007669"/>
    <property type="project" value="TreeGrafter"/>
</dbReference>
<evidence type="ECO:0000256" key="6">
    <source>
        <dbReference type="ARBA" id="ARBA00022777"/>
    </source>
</evidence>
<evidence type="ECO:0000256" key="4">
    <source>
        <dbReference type="ARBA" id="ARBA00022727"/>
    </source>
</evidence>
<dbReference type="CDD" id="cd01672">
    <property type="entry name" value="TMPK"/>
    <property type="match status" value="1"/>
</dbReference>
<accession>A0A381VCA0</accession>
<dbReference type="InterPro" id="IPR018094">
    <property type="entry name" value="Thymidylate_kinase"/>
</dbReference>
<dbReference type="GO" id="GO:0004798">
    <property type="term" value="F:dTMP kinase activity"/>
    <property type="evidence" value="ECO:0007669"/>
    <property type="project" value="UniProtKB-EC"/>
</dbReference>
<dbReference type="PANTHER" id="PTHR10344:SF1">
    <property type="entry name" value="THYMIDYLATE KINASE"/>
    <property type="match status" value="1"/>
</dbReference>
<evidence type="ECO:0000313" key="9">
    <source>
        <dbReference type="EMBL" id="SVA37764.1"/>
    </source>
</evidence>
<evidence type="ECO:0000256" key="7">
    <source>
        <dbReference type="ARBA" id="ARBA00022840"/>
    </source>
</evidence>
<proteinExistence type="inferred from homology"/>
<gene>
    <name evidence="9" type="ORF">METZ01_LOCUS90618</name>
</gene>
<dbReference type="EC" id="2.7.4.9" evidence="2"/>
<dbReference type="GO" id="GO:0005524">
    <property type="term" value="F:ATP binding"/>
    <property type="evidence" value="ECO:0007669"/>
    <property type="project" value="UniProtKB-KW"/>
</dbReference>
<protein>
    <recommendedName>
        <fullName evidence="2">dTMP kinase</fullName>
        <ecNumber evidence="2">2.7.4.9</ecNumber>
    </recommendedName>
</protein>
<evidence type="ECO:0000256" key="2">
    <source>
        <dbReference type="ARBA" id="ARBA00012980"/>
    </source>
</evidence>
<dbReference type="PANTHER" id="PTHR10344">
    <property type="entry name" value="THYMIDYLATE KINASE"/>
    <property type="match status" value="1"/>
</dbReference>
<dbReference type="GO" id="GO:0006235">
    <property type="term" value="P:dTTP biosynthetic process"/>
    <property type="evidence" value="ECO:0007669"/>
    <property type="project" value="TreeGrafter"/>
</dbReference>
<organism evidence="9">
    <name type="scientific">marine metagenome</name>
    <dbReference type="NCBI Taxonomy" id="408172"/>
    <lineage>
        <taxon>unclassified sequences</taxon>
        <taxon>metagenomes</taxon>
        <taxon>ecological metagenomes</taxon>
    </lineage>
</organism>
<evidence type="ECO:0000256" key="1">
    <source>
        <dbReference type="ARBA" id="ARBA00009776"/>
    </source>
</evidence>
<comment type="similarity">
    <text evidence="1">Belongs to the thymidylate kinase family.</text>
</comment>
<dbReference type="EMBL" id="UINC01008389">
    <property type="protein sequence ID" value="SVA37764.1"/>
    <property type="molecule type" value="Genomic_DNA"/>
</dbReference>
<reference evidence="9" key="1">
    <citation type="submission" date="2018-05" db="EMBL/GenBank/DDBJ databases">
        <authorList>
            <person name="Lanie J.A."/>
            <person name="Ng W.-L."/>
            <person name="Kazmierczak K.M."/>
            <person name="Andrzejewski T.M."/>
            <person name="Davidsen T.M."/>
            <person name="Wayne K.J."/>
            <person name="Tettelin H."/>
            <person name="Glass J.I."/>
            <person name="Rusch D."/>
            <person name="Podicherti R."/>
            <person name="Tsui H.-C.T."/>
            <person name="Winkler M.E."/>
        </authorList>
    </citation>
    <scope>NUCLEOTIDE SEQUENCE</scope>
</reference>
<keyword evidence="5" id="KW-0547">Nucleotide-binding</keyword>
<dbReference type="HAMAP" id="MF_00165">
    <property type="entry name" value="Thymidylate_kinase"/>
    <property type="match status" value="1"/>
</dbReference>
<dbReference type="GO" id="GO:0006227">
    <property type="term" value="P:dUDP biosynthetic process"/>
    <property type="evidence" value="ECO:0007669"/>
    <property type="project" value="TreeGrafter"/>
</dbReference>
<dbReference type="AlphaFoldDB" id="A0A381VCA0"/>
<evidence type="ECO:0000256" key="3">
    <source>
        <dbReference type="ARBA" id="ARBA00022679"/>
    </source>
</evidence>
<dbReference type="Gene3D" id="3.40.50.300">
    <property type="entry name" value="P-loop containing nucleotide triphosphate hydrolases"/>
    <property type="match status" value="1"/>
</dbReference>
<keyword evidence="6" id="KW-0418">Kinase</keyword>
<keyword evidence="4" id="KW-0545">Nucleotide biosynthesis</keyword>
<dbReference type="GO" id="GO:0006233">
    <property type="term" value="P:dTDP biosynthetic process"/>
    <property type="evidence" value="ECO:0007669"/>
    <property type="project" value="InterPro"/>
</dbReference>
<dbReference type="InterPro" id="IPR027417">
    <property type="entry name" value="P-loop_NTPase"/>
</dbReference>
<keyword evidence="7" id="KW-0067">ATP-binding</keyword>
<dbReference type="SUPFAM" id="SSF52540">
    <property type="entry name" value="P-loop containing nucleoside triphosphate hydrolases"/>
    <property type="match status" value="1"/>
</dbReference>
<dbReference type="InterPro" id="IPR039430">
    <property type="entry name" value="Thymidylate_kin-like_dom"/>
</dbReference>
<keyword evidence="3" id="KW-0808">Transferase</keyword>
<name>A0A381VCA0_9ZZZZ</name>
<sequence length="233" mass="26667">MKKKPEKTFAQLGYPGRLIAVEGIDGSGKSTQLYLLKRWLELQGLKVFFSEWNSSELVKSATRRGKAERLLTPTTFSLIHATDFADRYERQLVPLLKAGYIVLCDRYKFTAFARDTVRGCSPDWVRRLYSFAALPDLTFFFKAPLDVSLGRILRGRPQLKYHEAGMDLGLSSDIEESFKLFQGRLLKVYSVMKSEFGLIQINANQPIEKQQEQVRQRLAASIDLGQYELDKLS</sequence>